<dbReference type="Gene3D" id="3.30.460.10">
    <property type="entry name" value="Beta Polymerase, domain 2"/>
    <property type="match status" value="2"/>
</dbReference>
<evidence type="ECO:0000259" key="9">
    <source>
        <dbReference type="Pfam" id="PF08335"/>
    </source>
</evidence>
<dbReference type="OrthoDB" id="9759366at2"/>
<evidence type="ECO:0000259" key="8">
    <source>
        <dbReference type="Pfam" id="PF03710"/>
    </source>
</evidence>
<feature type="domain" description="PII-uridylyltransferase/Glutamine-synthetase adenylyltransferase" evidence="9">
    <location>
        <begin position="333"/>
        <end position="476"/>
    </location>
</feature>
<evidence type="ECO:0000256" key="3">
    <source>
        <dbReference type="ARBA" id="ARBA00022741"/>
    </source>
</evidence>
<dbReference type="GO" id="GO:0005829">
    <property type="term" value="C:cytosol"/>
    <property type="evidence" value="ECO:0007669"/>
    <property type="project" value="TreeGrafter"/>
</dbReference>
<dbReference type="CDD" id="cd05401">
    <property type="entry name" value="NT_GlnE_GlnD_like"/>
    <property type="match status" value="2"/>
</dbReference>
<comment type="cofactor">
    <cofactor evidence="7">
        <name>Mg(2+)</name>
        <dbReference type="ChEBI" id="CHEBI:18420"/>
    </cofactor>
</comment>
<dbReference type="InterPro" id="IPR013546">
    <property type="entry name" value="PII_UdlTrfase/GS_AdlTrfase"/>
</dbReference>
<sequence length="1019" mass="116845">MSLTIQTQIAYPEQLNNYWQTAQDKLATEFEFRGLNWAQLLNSLLPEQQADLKKVCTISAFVADNIAIDGHYFFEQVRSENIYKQLDTQQLENNLLALIDHYSGMNQADTELPSEDQLFKALRIFRRRTQIHIIWRDLLRLAKTMDTTRMLSDMADVCITQGLNHVHAMLAEKHGQPMGKRSKNEQRLLVLGMGKLGAHELNLSSDIDLIFAYPESGMTTGNAAGRRELSNQEFFIKVGQKLIQALDNTTIDGFVFRTDMRLRPYGESGPLVMNFASIEEYYQDQGRDWERYAMVKARIVNGEESELGQELLSILRPFIYRQYVDYTAFESLRSMKAMINTEVRRRGLQTNVKLGSGGIREIEFVVQAFQLIRGGQEKELQTRELLIVLSILEGEGYLPLLACQELRQAYLFLRDAEHVIQALNDEQTQLLPSDEYQHSHQAQIRMAFAMGFATWQEFLAELDTQRERVSHHFAQIVAPVDEDQDSTDEHVDSLVEKEAWQDLWHGNFDDDNENTTINAEGHGKEEQAFLQQFPCTQSDKVIEYIEKFRNSRAVKSMQAIGRERLDTLMPLLLKKVWKGNDPVDTLERILPIITAIVRRTVYLVLLSENPPALKHLVKLCSISPWVADYIAQAPILLDELLNPQQFYSPVSKQDLTTELHLRLLRIDENDLEQQMDQLRHFANAHKLRAAANEVQGTLTLMQVSDYLTNLAEVLLDKVSQLAWQQVVAKHGYPRDAEGEEVLEPEFIVVGYGKMGGLELSYGSDLDLVFLYDTAKGKSTSGARELDNGVFYTRMGQRMIHILSTQTRAGELYDIDMRLRPSGASGMIATSLAGFEKYQQENAWTWEHQALVRARKVSGSHTVQAKFEQIRKQILTITREKPILSEEVQAMRQKMRDNLGSKNSTDVRFQLKQDAGGIVDIEFMVQYGVLAWSHQYPELMQVTDNMRLLDAFVHCGLMSSQDCQTLQETYLAYRVETHKRALQKQDLLMTQDELGQLGFDIRINNVMSLWSSWLATNADR</sequence>
<proteinExistence type="inferred from homology"/>
<protein>
    <recommendedName>
        <fullName evidence="7">Bifunctional glutamine synthetase adenylyltransferase/adenylyl-removing enzyme</fullName>
    </recommendedName>
    <alternativeName>
        <fullName evidence="7">ATP:glutamine synthetase adenylyltransferase</fullName>
    </alternativeName>
    <alternativeName>
        <fullName evidence="7">ATase</fullName>
    </alternativeName>
    <domain>
        <recommendedName>
            <fullName evidence="7">Glutamine synthetase adenylyl-L-tyrosine phosphorylase</fullName>
            <ecNumber evidence="7">2.7.7.89</ecNumber>
        </recommendedName>
        <alternativeName>
            <fullName evidence="7">Adenylyl removase</fullName>
            <shortName evidence="7">AR</shortName>
            <shortName evidence="7">AT-N</shortName>
        </alternativeName>
    </domain>
    <domain>
        <recommendedName>
            <fullName evidence="7">Glutamine synthetase adenylyl transferase</fullName>
            <ecNumber evidence="7">2.7.7.42</ecNumber>
        </recommendedName>
        <alternativeName>
            <fullName evidence="7">Adenylyl transferase</fullName>
            <shortName evidence="7">AT</shortName>
            <shortName evidence="7">AT-C</shortName>
        </alternativeName>
    </domain>
</protein>
<keyword evidence="1 7" id="KW-0808">Transferase</keyword>
<accession>R4YJG4</accession>
<keyword evidence="6 7" id="KW-0511">Multifunctional enzyme</keyword>
<evidence type="ECO:0000313" key="11">
    <source>
        <dbReference type="Proteomes" id="UP000032749"/>
    </source>
</evidence>
<dbReference type="PANTHER" id="PTHR30621:SF0">
    <property type="entry name" value="BIFUNCTIONAL GLUTAMINE SYNTHETASE ADENYLYLTRANSFERASE_ADENYLYL-REMOVING ENZYME"/>
    <property type="match status" value="1"/>
</dbReference>
<evidence type="ECO:0000256" key="4">
    <source>
        <dbReference type="ARBA" id="ARBA00022840"/>
    </source>
</evidence>
<dbReference type="KEGG" id="oai:OLEAN_C01510"/>
<dbReference type="HAMAP" id="MF_00802">
    <property type="entry name" value="GlnE"/>
    <property type="match status" value="1"/>
</dbReference>
<dbReference type="Pfam" id="PF03710">
    <property type="entry name" value="GlnE"/>
    <property type="match status" value="2"/>
</dbReference>
<dbReference type="Pfam" id="PF08335">
    <property type="entry name" value="GlnD_UR_UTase"/>
    <property type="match status" value="2"/>
</dbReference>
<dbReference type="GO" id="GO:0000820">
    <property type="term" value="P:regulation of glutamine family amino acid metabolic process"/>
    <property type="evidence" value="ECO:0007669"/>
    <property type="project" value="UniProtKB-UniRule"/>
</dbReference>
<dbReference type="SUPFAM" id="SSF81301">
    <property type="entry name" value="Nucleotidyltransferase"/>
    <property type="match status" value="2"/>
</dbReference>
<dbReference type="Gene3D" id="1.20.120.330">
    <property type="entry name" value="Nucleotidyltransferases domain 2"/>
    <property type="match status" value="2"/>
</dbReference>
<keyword evidence="4 7" id="KW-0067">ATP-binding</keyword>
<name>R4YJG4_OLEAN</name>
<dbReference type="EMBL" id="FO203512">
    <property type="protein sequence ID" value="CCK74327.1"/>
    <property type="molecule type" value="Genomic_DNA"/>
</dbReference>
<dbReference type="EC" id="2.7.7.89" evidence="7"/>
<dbReference type="PANTHER" id="PTHR30621">
    <property type="entry name" value="GLUTAMINE SYNTHETASE ADENYLYLTRANSFERASE"/>
    <property type="match status" value="1"/>
</dbReference>
<dbReference type="Gene3D" id="1.20.120.1510">
    <property type="match status" value="1"/>
</dbReference>
<dbReference type="NCBIfam" id="NF008292">
    <property type="entry name" value="PRK11072.1"/>
    <property type="match status" value="1"/>
</dbReference>
<comment type="similarity">
    <text evidence="7">Belongs to the GlnE family.</text>
</comment>
<evidence type="ECO:0000256" key="7">
    <source>
        <dbReference type="HAMAP-Rule" id="MF_00802"/>
    </source>
</evidence>
<dbReference type="FunFam" id="1.20.120.330:FF:000005">
    <property type="entry name" value="Bifunctional glutamine synthetase adenylyltransferase/adenylyl-removing enzyme"/>
    <property type="match status" value="1"/>
</dbReference>
<dbReference type="AlphaFoldDB" id="R4YJG4"/>
<dbReference type="SUPFAM" id="SSF81593">
    <property type="entry name" value="Nucleotidyltransferase substrate binding subunit/domain"/>
    <property type="match status" value="2"/>
</dbReference>
<organism evidence="10 11">
    <name type="scientific">Oleispira antarctica RB-8</name>
    <dbReference type="NCBI Taxonomy" id="698738"/>
    <lineage>
        <taxon>Bacteria</taxon>
        <taxon>Pseudomonadati</taxon>
        <taxon>Pseudomonadota</taxon>
        <taxon>Gammaproteobacteria</taxon>
        <taxon>Oceanospirillales</taxon>
        <taxon>Oceanospirillaceae</taxon>
        <taxon>Oleispira</taxon>
    </lineage>
</organism>
<evidence type="ECO:0000256" key="5">
    <source>
        <dbReference type="ARBA" id="ARBA00022842"/>
    </source>
</evidence>
<dbReference type="InterPro" id="IPR005190">
    <property type="entry name" value="GlnE_rpt_dom"/>
</dbReference>
<evidence type="ECO:0000256" key="6">
    <source>
        <dbReference type="ARBA" id="ARBA00023268"/>
    </source>
</evidence>
<comment type="catalytic activity">
    <reaction evidence="7">
        <text>[glutamine synthetase]-O(4)-(5'-adenylyl)-L-tyrosine + phosphate = [glutamine synthetase]-L-tyrosine + ADP</text>
        <dbReference type="Rhea" id="RHEA:43716"/>
        <dbReference type="Rhea" id="RHEA-COMP:10660"/>
        <dbReference type="Rhea" id="RHEA-COMP:10661"/>
        <dbReference type="ChEBI" id="CHEBI:43474"/>
        <dbReference type="ChEBI" id="CHEBI:46858"/>
        <dbReference type="ChEBI" id="CHEBI:83624"/>
        <dbReference type="ChEBI" id="CHEBI:456216"/>
        <dbReference type="EC" id="2.7.7.89"/>
    </reaction>
</comment>
<gene>
    <name evidence="7 10" type="primary">glnE</name>
    <name evidence="10" type="ORF">OLEAN_C01510</name>
</gene>
<dbReference type="InterPro" id="IPR043519">
    <property type="entry name" value="NT_sf"/>
</dbReference>
<keyword evidence="2 7" id="KW-0548">Nucleotidyltransferase</keyword>
<dbReference type="GO" id="GO:0000287">
    <property type="term" value="F:magnesium ion binding"/>
    <property type="evidence" value="ECO:0007669"/>
    <property type="project" value="UniProtKB-UniRule"/>
</dbReference>
<dbReference type="PATRIC" id="fig|698738.3.peg.153"/>
<comment type="function">
    <text evidence="7">Involved in the regulation of glutamine synthetase GlnA, a key enzyme in the process to assimilate ammonia. When cellular nitrogen levels are high, the C-terminal adenylyl transferase (AT) inactivates GlnA by covalent transfer of an adenylyl group from ATP to specific tyrosine residue of GlnA, thus reducing its activity. Conversely, when nitrogen levels are low, the N-terminal adenylyl removase (AR) activates GlnA by removing the adenylyl group by phosphorolysis, increasing its activity. The regulatory region of GlnE binds the signal transduction protein PII (GlnB) which indicates the nitrogen status of the cell.</text>
</comment>
<dbReference type="HOGENOM" id="CLU_006233_0_1_6"/>
<dbReference type="Proteomes" id="UP000032749">
    <property type="component" value="Chromosome"/>
</dbReference>
<evidence type="ECO:0000256" key="2">
    <source>
        <dbReference type="ARBA" id="ARBA00022695"/>
    </source>
</evidence>
<feature type="domain" description="PII-uridylyltransferase/Glutamine-synthetase adenylyltransferase" evidence="9">
    <location>
        <begin position="890"/>
        <end position="985"/>
    </location>
</feature>
<keyword evidence="5 7" id="KW-0460">Magnesium</keyword>
<dbReference type="InterPro" id="IPR023057">
    <property type="entry name" value="GlnE"/>
</dbReference>
<feature type="region of interest" description="Adenylyl removase" evidence="7">
    <location>
        <begin position="1"/>
        <end position="483"/>
    </location>
</feature>
<dbReference type="GO" id="GO:0047388">
    <property type="term" value="F:[glutamine synthetase]-adenylyl-L-tyrosine phosphorylase activity"/>
    <property type="evidence" value="ECO:0007669"/>
    <property type="project" value="UniProtKB-EC"/>
</dbReference>
<keyword evidence="3 7" id="KW-0547">Nucleotide-binding</keyword>
<dbReference type="STRING" id="698738.OLEAN_C01510"/>
<feature type="domain" description="Glutamate-ammonia ligase adenylyltransferase repeated" evidence="8">
    <location>
        <begin position="614"/>
        <end position="868"/>
    </location>
</feature>
<dbReference type="FunFam" id="3.30.460.10:FF:000009">
    <property type="entry name" value="Bifunctional glutamine synthetase adenylyltransferase/adenylyl-removing enzyme"/>
    <property type="match status" value="1"/>
</dbReference>
<dbReference type="GO" id="GO:0008882">
    <property type="term" value="F:[glutamate-ammonia-ligase] adenylyltransferase activity"/>
    <property type="evidence" value="ECO:0007669"/>
    <property type="project" value="UniProtKB-UniRule"/>
</dbReference>
<evidence type="ECO:0000313" key="10">
    <source>
        <dbReference type="EMBL" id="CCK74327.1"/>
    </source>
</evidence>
<reference evidence="10 11" key="1">
    <citation type="journal article" date="2013" name="Nat. Commun.">
        <title>Genome sequence and functional genomic analysis of the oil-degrading bacterium Oleispira antarctica.</title>
        <authorList>
            <person name="Kube M."/>
            <person name="Chernikova T.N."/>
            <person name="Al-Ramahi Y."/>
            <person name="Beloqui A."/>
            <person name="Lopez-Cortez N."/>
            <person name="Guazzaroni M.E."/>
            <person name="Heipieper H.J."/>
            <person name="Klages S."/>
            <person name="Kotsyurbenko O.R."/>
            <person name="Langer I."/>
            <person name="Nechitaylo T.Y."/>
            <person name="Lunsdorf H."/>
            <person name="Fernandez M."/>
            <person name="Juarez S."/>
            <person name="Ciordia S."/>
            <person name="Singer A."/>
            <person name="Kagan O."/>
            <person name="Egorova O."/>
            <person name="Petit P.A."/>
            <person name="Stogios P."/>
            <person name="Kim Y."/>
            <person name="Tchigvintsev A."/>
            <person name="Flick R."/>
            <person name="Denaro R."/>
            <person name="Genovese M."/>
            <person name="Albar J.P."/>
            <person name="Reva O.N."/>
            <person name="Martinez-Gomariz M."/>
            <person name="Tran H."/>
            <person name="Ferrer M."/>
            <person name="Savchenko A."/>
            <person name="Yakunin A.F."/>
            <person name="Yakimov M.M."/>
            <person name="Golyshina O.V."/>
            <person name="Reinhardt R."/>
            <person name="Golyshin P.N."/>
        </authorList>
    </citation>
    <scope>NUCLEOTIDE SEQUENCE [LARGE SCALE GENOMIC DNA]</scope>
</reference>
<evidence type="ECO:0000256" key="1">
    <source>
        <dbReference type="ARBA" id="ARBA00022679"/>
    </source>
</evidence>
<feature type="domain" description="Glutamate-ammonia ligase adenylyltransferase repeated" evidence="8">
    <location>
        <begin position="51"/>
        <end position="310"/>
    </location>
</feature>
<keyword evidence="11" id="KW-1185">Reference proteome</keyword>
<keyword evidence="10" id="KW-0436">Ligase</keyword>
<comment type="catalytic activity">
    <reaction evidence="7">
        <text>[glutamine synthetase]-L-tyrosine + ATP = [glutamine synthetase]-O(4)-(5'-adenylyl)-L-tyrosine + diphosphate</text>
        <dbReference type="Rhea" id="RHEA:18589"/>
        <dbReference type="Rhea" id="RHEA-COMP:10660"/>
        <dbReference type="Rhea" id="RHEA-COMP:10661"/>
        <dbReference type="ChEBI" id="CHEBI:30616"/>
        <dbReference type="ChEBI" id="CHEBI:33019"/>
        <dbReference type="ChEBI" id="CHEBI:46858"/>
        <dbReference type="ChEBI" id="CHEBI:83624"/>
        <dbReference type="EC" id="2.7.7.42"/>
    </reaction>
</comment>
<dbReference type="GO" id="GO:0016874">
    <property type="term" value="F:ligase activity"/>
    <property type="evidence" value="ECO:0007669"/>
    <property type="project" value="UniProtKB-KW"/>
</dbReference>
<dbReference type="EC" id="2.7.7.42" evidence="7"/>
<dbReference type="GO" id="GO:0005524">
    <property type="term" value="F:ATP binding"/>
    <property type="evidence" value="ECO:0007669"/>
    <property type="project" value="UniProtKB-UniRule"/>
</dbReference>
<feature type="region of interest" description="Adenylyl transferase" evidence="7">
    <location>
        <begin position="495"/>
        <end position="1019"/>
    </location>
</feature>